<reference evidence="4 5" key="1">
    <citation type="submission" date="2020-02" db="EMBL/GenBank/DDBJ databases">
        <title>Esox lucius (northern pike) genome, fEsoLuc1, primary haplotype.</title>
        <authorList>
            <person name="Myers G."/>
            <person name="Karagic N."/>
            <person name="Meyer A."/>
            <person name="Pippel M."/>
            <person name="Reichard M."/>
            <person name="Winkler S."/>
            <person name="Tracey A."/>
            <person name="Sims Y."/>
            <person name="Howe K."/>
            <person name="Rhie A."/>
            <person name="Formenti G."/>
            <person name="Durbin R."/>
            <person name="Fedrigo O."/>
            <person name="Jarvis E.D."/>
        </authorList>
    </citation>
    <scope>NUCLEOTIDE SEQUENCE [LARGE SCALE GENOMIC DNA]</scope>
</reference>
<keyword evidence="1" id="KW-0472">Membrane</keyword>
<feature type="chain" id="PRO_5044209287" description="Ig-like domain-containing protein" evidence="2">
    <location>
        <begin position="32"/>
        <end position="327"/>
    </location>
</feature>
<dbReference type="InterPro" id="IPR042473">
    <property type="entry name" value="VISTA"/>
</dbReference>
<evidence type="ECO:0000313" key="5">
    <source>
        <dbReference type="Proteomes" id="UP000265140"/>
    </source>
</evidence>
<dbReference type="GO" id="GO:0046636">
    <property type="term" value="P:negative regulation of alpha-beta T cell activation"/>
    <property type="evidence" value="ECO:0007669"/>
    <property type="project" value="TreeGrafter"/>
</dbReference>
<dbReference type="GeneTree" id="ENSGT00940000163216"/>
<dbReference type="InterPro" id="IPR036179">
    <property type="entry name" value="Ig-like_dom_sf"/>
</dbReference>
<keyword evidence="1" id="KW-0812">Transmembrane</keyword>
<keyword evidence="2" id="KW-0732">Signal</keyword>
<dbReference type="PANTHER" id="PTHR44819:SF1">
    <property type="entry name" value="V-TYPE IMMUNOGLOBULIN DOMAIN-CONTAINING SUPPRESSOR OF T-CELL ACTIVATION"/>
    <property type="match status" value="1"/>
</dbReference>
<dbReference type="InterPro" id="IPR007110">
    <property type="entry name" value="Ig-like_dom"/>
</dbReference>
<gene>
    <name evidence="4" type="primary">VSIR</name>
</gene>
<accession>A0AAY5L2R6</accession>
<keyword evidence="1" id="KW-1133">Transmembrane helix</keyword>
<proteinExistence type="predicted"/>
<evidence type="ECO:0000256" key="1">
    <source>
        <dbReference type="SAM" id="Phobius"/>
    </source>
</evidence>
<feature type="transmembrane region" description="Helical" evidence="1">
    <location>
        <begin position="186"/>
        <end position="210"/>
    </location>
</feature>
<dbReference type="AlphaFoldDB" id="A0AAY5L2R6"/>
<evidence type="ECO:0000313" key="4">
    <source>
        <dbReference type="Ensembl" id="ENSELUP00000095326.1"/>
    </source>
</evidence>
<reference evidence="4" key="2">
    <citation type="submission" date="2025-08" db="UniProtKB">
        <authorList>
            <consortium name="Ensembl"/>
        </authorList>
    </citation>
    <scope>IDENTIFICATION</scope>
</reference>
<organism evidence="4 5">
    <name type="scientific">Esox lucius</name>
    <name type="common">Northern pike</name>
    <dbReference type="NCBI Taxonomy" id="8010"/>
    <lineage>
        <taxon>Eukaryota</taxon>
        <taxon>Metazoa</taxon>
        <taxon>Chordata</taxon>
        <taxon>Craniata</taxon>
        <taxon>Vertebrata</taxon>
        <taxon>Euteleostomi</taxon>
        <taxon>Actinopterygii</taxon>
        <taxon>Neopterygii</taxon>
        <taxon>Teleostei</taxon>
        <taxon>Protacanthopterygii</taxon>
        <taxon>Esociformes</taxon>
        <taxon>Esocidae</taxon>
        <taxon>Esox</taxon>
    </lineage>
</organism>
<reference evidence="4" key="3">
    <citation type="submission" date="2025-09" db="UniProtKB">
        <authorList>
            <consortium name="Ensembl"/>
        </authorList>
    </citation>
    <scope>IDENTIFICATION</scope>
</reference>
<dbReference type="GO" id="GO:0050776">
    <property type="term" value="P:regulation of immune response"/>
    <property type="evidence" value="ECO:0007669"/>
    <property type="project" value="InterPro"/>
</dbReference>
<sequence>MTWELFRSETLPTNLLFSFLICFQLVTVVEANVAHAHTPLTVSAPHLSYICHEGANVTLLCSQKGAKQYPSDSLHHSWLFTPHLTEHCHERVHPRGHRHPGNHSHTAIPWGVRYGGNDESFWVQLQSVSPSDQGRYCCLTLDVPSKKTHSSILQIHSHVFLTVMPVGKQGEAKCTVLDIKPTEGSVAAGLATAACIMAILSLPLILVLVYKQRQSTESSRRAHELVRMDSEAAGHENPVFLGGPTQGQGKTRTVSQIMTRQSSETGRHLLLSDPGTPLSPPVHGDVFFPAHGKTCTHTQKHSGIALGLTSVIFLLYTCTHPHTLSWL</sequence>
<protein>
    <recommendedName>
        <fullName evidence="3">Ig-like domain-containing protein</fullName>
    </recommendedName>
</protein>
<dbReference type="Proteomes" id="UP000265140">
    <property type="component" value="Chromosome 6"/>
</dbReference>
<feature type="domain" description="Ig-like" evidence="3">
    <location>
        <begin position="39"/>
        <end position="150"/>
    </location>
</feature>
<keyword evidence="5" id="KW-1185">Reference proteome</keyword>
<feature type="signal peptide" evidence="2">
    <location>
        <begin position="1"/>
        <end position="31"/>
    </location>
</feature>
<dbReference type="Gene3D" id="2.60.40.10">
    <property type="entry name" value="Immunoglobulins"/>
    <property type="match status" value="1"/>
</dbReference>
<dbReference type="SUPFAM" id="SSF48726">
    <property type="entry name" value="Immunoglobulin"/>
    <property type="match status" value="1"/>
</dbReference>
<dbReference type="InterPro" id="IPR013783">
    <property type="entry name" value="Ig-like_fold"/>
</dbReference>
<name>A0AAY5L2R6_ESOLU</name>
<dbReference type="PROSITE" id="PS50835">
    <property type="entry name" value="IG_LIKE"/>
    <property type="match status" value="1"/>
</dbReference>
<evidence type="ECO:0000259" key="3">
    <source>
        <dbReference type="PROSITE" id="PS50835"/>
    </source>
</evidence>
<dbReference type="GO" id="GO:0005886">
    <property type="term" value="C:plasma membrane"/>
    <property type="evidence" value="ECO:0007669"/>
    <property type="project" value="TreeGrafter"/>
</dbReference>
<evidence type="ECO:0000256" key="2">
    <source>
        <dbReference type="SAM" id="SignalP"/>
    </source>
</evidence>
<dbReference type="PANTHER" id="PTHR44819">
    <property type="entry name" value="V-TYPE IMMUNOGLOBULIN DOMAIN-CONTAINING SUPPRESSOR OF T-CELL ACTIVATION"/>
    <property type="match status" value="1"/>
</dbReference>
<dbReference type="Ensembl" id="ENSELUT00000102574.1">
    <property type="protein sequence ID" value="ENSELUP00000095326.1"/>
    <property type="gene ID" value="ENSELUG00000010650.3"/>
</dbReference>